<dbReference type="OrthoDB" id="10364257at2759"/>
<dbReference type="AlphaFoldDB" id="A0A1M2VM68"/>
<evidence type="ECO:0000313" key="3">
    <source>
        <dbReference type="Proteomes" id="UP000184267"/>
    </source>
</evidence>
<feature type="region of interest" description="Disordered" evidence="1">
    <location>
        <begin position="1"/>
        <end position="53"/>
    </location>
</feature>
<proteinExistence type="predicted"/>
<sequence>MSSESSGSDYPDIPSSDLEMLGDGDFSEEARGNTDYSSEAEPPAQSPLPSIRHQQELTRIECRWEERFSAVMERLDALDCVSGTTTRSIRNVEREQNLYNEHLKQVETEVASVRQEAHDLLQPVKLARTQAAGMRIKLSF</sequence>
<protein>
    <submittedName>
        <fullName evidence="2">Uncharacterized protein</fullName>
    </submittedName>
</protein>
<evidence type="ECO:0000256" key="1">
    <source>
        <dbReference type="SAM" id="MobiDB-lite"/>
    </source>
</evidence>
<name>A0A1M2VM68_TRAPU</name>
<evidence type="ECO:0000313" key="2">
    <source>
        <dbReference type="EMBL" id="OJT08642.1"/>
    </source>
</evidence>
<gene>
    <name evidence="2" type="ORF">TRAPUB_458</name>
</gene>
<dbReference type="EMBL" id="MNAD01001022">
    <property type="protein sequence ID" value="OJT08642.1"/>
    <property type="molecule type" value="Genomic_DNA"/>
</dbReference>
<dbReference type="Proteomes" id="UP000184267">
    <property type="component" value="Unassembled WGS sequence"/>
</dbReference>
<organism evidence="2 3">
    <name type="scientific">Trametes pubescens</name>
    <name type="common">White-rot fungus</name>
    <dbReference type="NCBI Taxonomy" id="154538"/>
    <lineage>
        <taxon>Eukaryota</taxon>
        <taxon>Fungi</taxon>
        <taxon>Dikarya</taxon>
        <taxon>Basidiomycota</taxon>
        <taxon>Agaricomycotina</taxon>
        <taxon>Agaricomycetes</taxon>
        <taxon>Polyporales</taxon>
        <taxon>Polyporaceae</taxon>
        <taxon>Trametes</taxon>
    </lineage>
</organism>
<keyword evidence="3" id="KW-1185">Reference proteome</keyword>
<accession>A0A1M2VM68</accession>
<reference evidence="2 3" key="1">
    <citation type="submission" date="2016-10" db="EMBL/GenBank/DDBJ databases">
        <title>Genome sequence of the basidiomycete white-rot fungus Trametes pubescens.</title>
        <authorList>
            <person name="Makela M.R."/>
            <person name="Granchi Z."/>
            <person name="Peng M."/>
            <person name="De Vries R.P."/>
            <person name="Grigoriev I."/>
            <person name="Riley R."/>
            <person name="Hilden K."/>
        </authorList>
    </citation>
    <scope>NUCLEOTIDE SEQUENCE [LARGE SCALE GENOMIC DNA]</scope>
    <source>
        <strain evidence="2 3">FBCC735</strain>
    </source>
</reference>
<comment type="caution">
    <text evidence="2">The sequence shown here is derived from an EMBL/GenBank/DDBJ whole genome shotgun (WGS) entry which is preliminary data.</text>
</comment>